<keyword evidence="3" id="KW-1185">Reference proteome</keyword>
<keyword evidence="1" id="KW-0472">Membrane</keyword>
<feature type="transmembrane region" description="Helical" evidence="1">
    <location>
        <begin position="192"/>
        <end position="212"/>
    </location>
</feature>
<keyword evidence="1" id="KW-1133">Transmembrane helix</keyword>
<keyword evidence="1" id="KW-0812">Transmembrane</keyword>
<dbReference type="PANTHER" id="PTHR46579">
    <property type="entry name" value="F5/8 TYPE C DOMAIN-CONTAINING PROTEIN-RELATED"/>
    <property type="match status" value="1"/>
</dbReference>
<dbReference type="OrthoDB" id="2203383at2759"/>
<feature type="transmembrane region" description="Helical" evidence="1">
    <location>
        <begin position="86"/>
        <end position="103"/>
    </location>
</feature>
<organism evidence="2 3">
    <name type="scientific">Catenaria anguillulae PL171</name>
    <dbReference type="NCBI Taxonomy" id="765915"/>
    <lineage>
        <taxon>Eukaryota</taxon>
        <taxon>Fungi</taxon>
        <taxon>Fungi incertae sedis</taxon>
        <taxon>Blastocladiomycota</taxon>
        <taxon>Blastocladiomycetes</taxon>
        <taxon>Blastocladiales</taxon>
        <taxon>Catenariaceae</taxon>
        <taxon>Catenaria</taxon>
    </lineage>
</organism>
<protein>
    <submittedName>
        <fullName evidence="2">Uncharacterized protein</fullName>
    </submittedName>
</protein>
<dbReference type="EMBL" id="MCFL01000008">
    <property type="protein sequence ID" value="ORZ38436.1"/>
    <property type="molecule type" value="Genomic_DNA"/>
</dbReference>
<proteinExistence type="predicted"/>
<evidence type="ECO:0000256" key="1">
    <source>
        <dbReference type="SAM" id="Phobius"/>
    </source>
</evidence>
<name>A0A1Y2HV01_9FUNG</name>
<comment type="caution">
    <text evidence="2">The sequence shown here is derived from an EMBL/GenBank/DDBJ whole genome shotgun (WGS) entry which is preliminary data.</text>
</comment>
<accession>A0A1Y2HV01</accession>
<dbReference type="PANTHER" id="PTHR46579:SF1">
    <property type="entry name" value="F5_8 TYPE C DOMAIN-CONTAINING PROTEIN"/>
    <property type="match status" value="1"/>
</dbReference>
<evidence type="ECO:0000313" key="3">
    <source>
        <dbReference type="Proteomes" id="UP000193411"/>
    </source>
</evidence>
<gene>
    <name evidence="2" type="ORF">BCR44DRAFT_1541634</name>
</gene>
<evidence type="ECO:0000313" key="2">
    <source>
        <dbReference type="EMBL" id="ORZ38436.1"/>
    </source>
</evidence>
<sequence length="268" mass="30285">MQNLYLGIARYALELFTDDIPLTANIHSTRRRRKGDAQPMPVLDSASLQSIHDVYEEIERPSGLGRLPVTLSKGFKNFLASKIRGFVHYVSVFLFAVTLSFPLEWLKAWIQFRDACAVLTTWRVDRTSCSNAVDLLHKFFTFLREHYGDSAITPSMHFALHYDESIDNTGPAPATWLFRFEQANGEFVSLNMSHIALLFILAIPCLFLLRILTSAAAHCLLSAVYPFLCTDGHHITVGLFTSSIYRVRLLKAAWPTHLRVLAVNIPST</sequence>
<dbReference type="AlphaFoldDB" id="A0A1Y2HV01"/>
<reference evidence="2 3" key="1">
    <citation type="submission" date="2016-07" db="EMBL/GenBank/DDBJ databases">
        <title>Pervasive Adenine N6-methylation of Active Genes in Fungi.</title>
        <authorList>
            <consortium name="DOE Joint Genome Institute"/>
            <person name="Mondo S.J."/>
            <person name="Dannebaum R.O."/>
            <person name="Kuo R.C."/>
            <person name="Labutti K."/>
            <person name="Haridas S."/>
            <person name="Kuo A."/>
            <person name="Salamov A."/>
            <person name="Ahrendt S.R."/>
            <person name="Lipzen A."/>
            <person name="Sullivan W."/>
            <person name="Andreopoulos W.B."/>
            <person name="Clum A."/>
            <person name="Lindquist E."/>
            <person name="Daum C."/>
            <person name="Ramamoorthy G.K."/>
            <person name="Gryganskyi A."/>
            <person name="Culley D."/>
            <person name="Magnuson J.K."/>
            <person name="James T.Y."/>
            <person name="O'Malley M.A."/>
            <person name="Stajich J.E."/>
            <person name="Spatafora J.W."/>
            <person name="Visel A."/>
            <person name="Grigoriev I.V."/>
        </authorList>
    </citation>
    <scope>NUCLEOTIDE SEQUENCE [LARGE SCALE GENOMIC DNA]</scope>
    <source>
        <strain evidence="2 3">PL171</strain>
    </source>
</reference>
<dbReference type="Proteomes" id="UP000193411">
    <property type="component" value="Unassembled WGS sequence"/>
</dbReference>